<evidence type="ECO:0000256" key="1">
    <source>
        <dbReference type="ARBA" id="ARBA00004797"/>
    </source>
</evidence>
<dbReference type="Pfam" id="PF02475">
    <property type="entry name" value="TRM5-TYW2_MTfase"/>
    <property type="match status" value="1"/>
</dbReference>
<keyword evidence="6" id="KW-0819">tRNA processing</keyword>
<comment type="catalytic activity">
    <reaction evidence="7">
        <text>4-demethylwyosine(37) in tRNA(Phe) + S-adenosyl-L-methionine = 4-demethyl-7-[(3S)-3-amino-3-carboxypropyl]wyosine(37) in tRNA(Phe) + S-methyl-5'-thioadenosine + H(+)</text>
        <dbReference type="Rhea" id="RHEA:36355"/>
        <dbReference type="Rhea" id="RHEA-COMP:10164"/>
        <dbReference type="Rhea" id="RHEA-COMP:10378"/>
        <dbReference type="ChEBI" id="CHEBI:15378"/>
        <dbReference type="ChEBI" id="CHEBI:17509"/>
        <dbReference type="ChEBI" id="CHEBI:59789"/>
        <dbReference type="ChEBI" id="CHEBI:64315"/>
        <dbReference type="ChEBI" id="CHEBI:73550"/>
        <dbReference type="EC" id="2.5.1.114"/>
    </reaction>
</comment>
<dbReference type="PROSITE" id="PS51684">
    <property type="entry name" value="SAM_MT_TRM5_TYW2"/>
    <property type="match status" value="1"/>
</dbReference>
<keyword evidence="3" id="KW-0489">Methyltransferase</keyword>
<comment type="pathway">
    <text evidence="1">tRNA modification; wybutosine-tRNA(Phe) biosynthesis.</text>
</comment>
<dbReference type="PhylomeDB" id="E9H8Q3"/>
<evidence type="ECO:0000313" key="10">
    <source>
        <dbReference type="Proteomes" id="UP000000305"/>
    </source>
</evidence>
<evidence type="ECO:0000256" key="4">
    <source>
        <dbReference type="ARBA" id="ARBA00022679"/>
    </source>
</evidence>
<evidence type="ECO:0000256" key="6">
    <source>
        <dbReference type="ARBA" id="ARBA00022694"/>
    </source>
</evidence>
<dbReference type="FunFam" id="3.40.50.150:FF:000131">
    <property type="entry name" value="tRNA wybutosine-synthesizing protein 2/3/4"/>
    <property type="match status" value="1"/>
</dbReference>
<dbReference type="Gene3D" id="3.30.300.110">
    <property type="entry name" value="Met-10+ protein-like domains"/>
    <property type="match status" value="1"/>
</dbReference>
<evidence type="ECO:0000256" key="7">
    <source>
        <dbReference type="ARBA" id="ARBA00049400"/>
    </source>
</evidence>
<reference evidence="9 10" key="1">
    <citation type="journal article" date="2011" name="Science">
        <title>The ecoresponsive genome of Daphnia pulex.</title>
        <authorList>
            <person name="Colbourne J.K."/>
            <person name="Pfrender M.E."/>
            <person name="Gilbert D."/>
            <person name="Thomas W.K."/>
            <person name="Tucker A."/>
            <person name="Oakley T.H."/>
            <person name="Tokishita S."/>
            <person name="Aerts A."/>
            <person name="Arnold G.J."/>
            <person name="Basu M.K."/>
            <person name="Bauer D.J."/>
            <person name="Caceres C.E."/>
            <person name="Carmel L."/>
            <person name="Casola C."/>
            <person name="Choi J.H."/>
            <person name="Detter J.C."/>
            <person name="Dong Q."/>
            <person name="Dusheyko S."/>
            <person name="Eads B.D."/>
            <person name="Frohlich T."/>
            <person name="Geiler-Samerotte K.A."/>
            <person name="Gerlach D."/>
            <person name="Hatcher P."/>
            <person name="Jogdeo S."/>
            <person name="Krijgsveld J."/>
            <person name="Kriventseva E.V."/>
            <person name="Kultz D."/>
            <person name="Laforsch C."/>
            <person name="Lindquist E."/>
            <person name="Lopez J."/>
            <person name="Manak J.R."/>
            <person name="Muller J."/>
            <person name="Pangilinan J."/>
            <person name="Patwardhan R.P."/>
            <person name="Pitluck S."/>
            <person name="Pritham E.J."/>
            <person name="Rechtsteiner A."/>
            <person name="Rho M."/>
            <person name="Rogozin I.B."/>
            <person name="Sakarya O."/>
            <person name="Salamov A."/>
            <person name="Schaack S."/>
            <person name="Shapiro H."/>
            <person name="Shiga Y."/>
            <person name="Skalitzky C."/>
            <person name="Smith Z."/>
            <person name="Souvorov A."/>
            <person name="Sung W."/>
            <person name="Tang Z."/>
            <person name="Tsuchiya D."/>
            <person name="Tu H."/>
            <person name="Vos H."/>
            <person name="Wang M."/>
            <person name="Wolf Y.I."/>
            <person name="Yamagata H."/>
            <person name="Yamada T."/>
            <person name="Ye Y."/>
            <person name="Shaw J.R."/>
            <person name="Andrews J."/>
            <person name="Crease T.J."/>
            <person name="Tang H."/>
            <person name="Lucas S.M."/>
            <person name="Robertson H.M."/>
            <person name="Bork P."/>
            <person name="Koonin E.V."/>
            <person name="Zdobnov E.M."/>
            <person name="Grigoriev I.V."/>
            <person name="Lynch M."/>
            <person name="Boore J.L."/>
        </authorList>
    </citation>
    <scope>NUCLEOTIDE SEQUENCE [LARGE SCALE GENOMIC DNA]</scope>
</reference>
<dbReference type="GO" id="GO:0008175">
    <property type="term" value="F:tRNA methyltransferase activity"/>
    <property type="evidence" value="ECO:0000318"/>
    <property type="project" value="GO_Central"/>
</dbReference>
<dbReference type="GO" id="GO:0030488">
    <property type="term" value="P:tRNA methylation"/>
    <property type="evidence" value="ECO:0000318"/>
    <property type="project" value="GO_Central"/>
</dbReference>
<keyword evidence="4" id="KW-0808">Transferase</keyword>
<dbReference type="KEGG" id="dpx:DAPPUDRAFT_308692"/>
<protein>
    <recommendedName>
        <fullName evidence="2">tRNA(Phe) (4-demethylwyosine(37)-C(7)) aminocarboxypropyltransferase</fullName>
        <ecNumber evidence="2">2.5.1.114</ecNumber>
    </recommendedName>
</protein>
<evidence type="ECO:0000256" key="3">
    <source>
        <dbReference type="ARBA" id="ARBA00022603"/>
    </source>
</evidence>
<dbReference type="EMBL" id="GL732605">
    <property type="protein sequence ID" value="EFX71902.1"/>
    <property type="molecule type" value="Genomic_DNA"/>
</dbReference>
<dbReference type="OMA" id="EHSWVKH"/>
<name>E9H8Q3_DAPPU</name>
<dbReference type="GO" id="GO:0031591">
    <property type="term" value="P:wybutosine biosynthetic process"/>
    <property type="evidence" value="ECO:0000318"/>
    <property type="project" value="GO_Central"/>
</dbReference>
<proteinExistence type="predicted"/>
<dbReference type="PANTHER" id="PTHR23245">
    <property type="entry name" value="TRNA METHYLTRANSFERASE"/>
    <property type="match status" value="1"/>
</dbReference>
<dbReference type="Proteomes" id="UP000000305">
    <property type="component" value="Unassembled WGS sequence"/>
</dbReference>
<dbReference type="PANTHER" id="PTHR23245:SF25">
    <property type="entry name" value="TRNA WYBUTOSINE-SYNTHESIZING PROTEIN 2 HOMOLOG"/>
    <property type="match status" value="1"/>
</dbReference>
<keyword evidence="10" id="KW-1185">Reference proteome</keyword>
<feature type="domain" description="SAM-dependent methyltransferase TRM5/TYW2-type" evidence="8">
    <location>
        <begin position="54"/>
        <end position="333"/>
    </location>
</feature>
<dbReference type="EC" id="2.5.1.114" evidence="2"/>
<dbReference type="GO" id="GO:0005737">
    <property type="term" value="C:cytoplasm"/>
    <property type="evidence" value="ECO:0000318"/>
    <property type="project" value="GO_Central"/>
</dbReference>
<accession>E9H8Q3</accession>
<dbReference type="InParanoid" id="E9H8Q3"/>
<dbReference type="Pfam" id="PF25133">
    <property type="entry name" value="TYW2_N_2"/>
    <property type="match status" value="1"/>
</dbReference>
<dbReference type="InterPro" id="IPR056743">
    <property type="entry name" value="TRM5-TYW2-like_MTfase"/>
</dbReference>
<evidence type="ECO:0000313" key="9">
    <source>
        <dbReference type="EMBL" id="EFX71902.1"/>
    </source>
</evidence>
<dbReference type="HOGENOM" id="CLU_022610_1_0_1"/>
<keyword evidence="5" id="KW-0949">S-adenosyl-L-methionine</keyword>
<dbReference type="STRING" id="6669.E9H8Q3"/>
<dbReference type="InterPro" id="IPR029063">
    <property type="entry name" value="SAM-dependent_MTases_sf"/>
</dbReference>
<dbReference type="Gene3D" id="3.40.50.150">
    <property type="entry name" value="Vaccinia Virus protein VP39"/>
    <property type="match status" value="1"/>
</dbReference>
<dbReference type="OrthoDB" id="408788at2759"/>
<dbReference type="AlphaFoldDB" id="E9H8Q3"/>
<evidence type="ECO:0000256" key="2">
    <source>
        <dbReference type="ARBA" id="ARBA00012265"/>
    </source>
</evidence>
<sequence>MPPTETKNRSILKSVKKFSPADQLKQSIRDFLVEVGQVPDEDIEKLIQEVPHKWERHGDLIIVPQRSLKDESWKLFEKEVYERICQTLKINRIARKNPVNPNSYRSSNVELLWGDNGIVQHTDNKIKYQWDVTKCMFSIGNITEKLRIASFDCSNEVVVDLFAGIGYFVLPYLIHAKAKHVHACEMNPASVEALKGNLKSNNVEDRCTIYFGDNRTTAPTNVADRVNLGLIPSSELSWETACRALKDETGGVLHIHANIDSKTPKTEQSNCINKPQFKYPEWELWTNYAVSSFEQMLSRLKSRKWKVTFLHLEHVKSYGPHVDHVVLDIECRPIVM</sequence>
<dbReference type="eggNOG" id="KOG1227">
    <property type="taxonomic scope" value="Eukaryota"/>
</dbReference>
<dbReference type="CDD" id="cd02440">
    <property type="entry name" value="AdoMet_MTases"/>
    <property type="match status" value="1"/>
</dbReference>
<dbReference type="GO" id="GO:0102522">
    <property type="term" value="F:tRNA 4-demethylwyosine alpha-amino-alpha-carboxypropyltransferase activity"/>
    <property type="evidence" value="ECO:0007669"/>
    <property type="project" value="UniProtKB-EC"/>
</dbReference>
<dbReference type="InterPro" id="IPR030382">
    <property type="entry name" value="MeTrfase_TRM5/TYW2"/>
</dbReference>
<dbReference type="SUPFAM" id="SSF53335">
    <property type="entry name" value="S-adenosyl-L-methionine-dependent methyltransferases"/>
    <property type="match status" value="1"/>
</dbReference>
<evidence type="ECO:0000259" key="8">
    <source>
        <dbReference type="PROSITE" id="PS51684"/>
    </source>
</evidence>
<evidence type="ECO:0000256" key="5">
    <source>
        <dbReference type="ARBA" id="ARBA00022691"/>
    </source>
</evidence>
<organism evidence="9 10">
    <name type="scientific">Daphnia pulex</name>
    <name type="common">Water flea</name>
    <dbReference type="NCBI Taxonomy" id="6669"/>
    <lineage>
        <taxon>Eukaryota</taxon>
        <taxon>Metazoa</taxon>
        <taxon>Ecdysozoa</taxon>
        <taxon>Arthropoda</taxon>
        <taxon>Crustacea</taxon>
        <taxon>Branchiopoda</taxon>
        <taxon>Diplostraca</taxon>
        <taxon>Cladocera</taxon>
        <taxon>Anomopoda</taxon>
        <taxon>Daphniidae</taxon>
        <taxon>Daphnia</taxon>
    </lineage>
</organism>
<gene>
    <name evidence="9" type="ORF">DAPPUDRAFT_308692</name>
</gene>
<dbReference type="InterPro" id="IPR056744">
    <property type="entry name" value="TRM5/TYW2-like_N"/>
</dbReference>